<proteinExistence type="predicted"/>
<name>A0A0K2VE77_LEPSM</name>
<evidence type="ECO:0000313" key="1">
    <source>
        <dbReference type="EMBL" id="CDW48823.1"/>
    </source>
</evidence>
<dbReference type="AlphaFoldDB" id="A0A0K2VE77"/>
<sequence length="16" mass="2088">MNWSSFHECERHKLHF</sequence>
<organism evidence="1">
    <name type="scientific">Lepeophtheirus salmonis</name>
    <name type="common">Salmon louse</name>
    <name type="synonym">Caligus salmonis</name>
    <dbReference type="NCBI Taxonomy" id="72036"/>
    <lineage>
        <taxon>Eukaryota</taxon>
        <taxon>Metazoa</taxon>
        <taxon>Ecdysozoa</taxon>
        <taxon>Arthropoda</taxon>
        <taxon>Crustacea</taxon>
        <taxon>Multicrustacea</taxon>
        <taxon>Hexanauplia</taxon>
        <taxon>Copepoda</taxon>
        <taxon>Siphonostomatoida</taxon>
        <taxon>Caligidae</taxon>
        <taxon>Lepeophtheirus</taxon>
    </lineage>
</organism>
<accession>A0A0K2VE77</accession>
<dbReference type="EMBL" id="HACA01031462">
    <property type="protein sequence ID" value="CDW48823.1"/>
    <property type="molecule type" value="Transcribed_RNA"/>
</dbReference>
<protein>
    <submittedName>
        <fullName evidence="1">Uncharacterized protein</fullName>
    </submittedName>
</protein>
<reference evidence="1" key="1">
    <citation type="submission" date="2014-05" db="EMBL/GenBank/DDBJ databases">
        <authorList>
            <person name="Chronopoulou M."/>
        </authorList>
    </citation>
    <scope>NUCLEOTIDE SEQUENCE</scope>
    <source>
        <tissue evidence="1">Whole organism</tissue>
    </source>
</reference>